<proteinExistence type="inferred from homology"/>
<dbReference type="PANTHER" id="PTHR21483">
    <property type="entry name" value="RNA POLYMERASE II-ASSOCIATED PROTEIN 1"/>
    <property type="match status" value="1"/>
</dbReference>
<dbReference type="Proteomes" id="UP000189580">
    <property type="component" value="Chromosome c"/>
</dbReference>
<feature type="compositionally biased region" description="Polar residues" evidence="2">
    <location>
        <begin position="178"/>
        <end position="189"/>
    </location>
</feature>
<dbReference type="Pfam" id="PF08620">
    <property type="entry name" value="RPAP1_C"/>
    <property type="match status" value="1"/>
</dbReference>
<dbReference type="RefSeq" id="XP_018733886.1">
    <property type="nucleotide sequence ID" value="XM_018881281.1"/>
</dbReference>
<feature type="compositionally biased region" description="Acidic residues" evidence="2">
    <location>
        <begin position="227"/>
        <end position="242"/>
    </location>
</feature>
<evidence type="ECO:0000313" key="6">
    <source>
        <dbReference type="Proteomes" id="UP000189580"/>
    </source>
</evidence>
<dbReference type="InterPro" id="IPR013930">
    <property type="entry name" value="RPAP1_N"/>
</dbReference>
<evidence type="ECO:0000313" key="5">
    <source>
        <dbReference type="EMBL" id="ANB11409.1"/>
    </source>
</evidence>
<sequence length="440" mass="49418">MDFIGGVKDIVEREVTDQPVLPPAPPTAPKDGAAKTSRFKASWNRRRMPVSNQTAAGSIPAPEKAKSKVEQALSKGSELSEREKIHLENIEKMASMNADEIEREREELLRNMDPGILQALLRRAEAAEIKQPKEWDDGSDSKEAKSSQEQAIGKDRASATAGSSSSSKNPKDHSSESQQKSSRPQPTIESEQENPDTYEKPKSQSKPRTVRFEQPAEREPEIHVDEDGNEYILEEDDDEDDATQQPGIDLHFPKPPTVPEETESDFLDEMHIKYFPDLEVEQDKLAWMRPVSEEEDMKEYSEYQDSLAPSELRFDFVGKLITPRQSRQISTDLGLHHHGDAPLAAGYTIAELAHLSRSTNYSQRCIAIRTLGRILYRLGKLQYGKEISSGLYGLVEHARVNETLIEAADENRTRSVAVRAYATEALWLWKGQGSTIRPAV</sequence>
<feature type="region of interest" description="Disordered" evidence="2">
    <location>
        <begin position="128"/>
        <end position="261"/>
    </location>
</feature>
<dbReference type="InterPro" id="IPR013929">
    <property type="entry name" value="RPAP1_C"/>
</dbReference>
<dbReference type="PANTHER" id="PTHR21483:SF18">
    <property type="entry name" value="RNA POLYMERASE II-ASSOCIATED PROTEIN 1"/>
    <property type="match status" value="1"/>
</dbReference>
<dbReference type="OrthoDB" id="348201at2759"/>
<comment type="similarity">
    <text evidence="1">Belongs to the RPAP1 family.</text>
</comment>
<dbReference type="Pfam" id="PF08621">
    <property type="entry name" value="RPAP1_N"/>
    <property type="match status" value="1"/>
</dbReference>
<dbReference type="KEGG" id="slb:AWJ20_4219"/>
<feature type="domain" description="RPAP1 C-terminal" evidence="3">
    <location>
        <begin position="311"/>
        <end position="378"/>
    </location>
</feature>
<accession>A0A167C9T9</accession>
<keyword evidence="6" id="KW-1185">Reference proteome</keyword>
<dbReference type="InterPro" id="IPR039913">
    <property type="entry name" value="RPAP1/Rba50"/>
</dbReference>
<evidence type="ECO:0000256" key="2">
    <source>
        <dbReference type="SAM" id="MobiDB-lite"/>
    </source>
</evidence>
<dbReference type="AlphaFoldDB" id="A0A167C9T9"/>
<organism evidence="5 6">
    <name type="scientific">Sugiyamaella lignohabitans</name>
    <dbReference type="NCBI Taxonomy" id="796027"/>
    <lineage>
        <taxon>Eukaryota</taxon>
        <taxon>Fungi</taxon>
        <taxon>Dikarya</taxon>
        <taxon>Ascomycota</taxon>
        <taxon>Saccharomycotina</taxon>
        <taxon>Dipodascomycetes</taxon>
        <taxon>Dipodascales</taxon>
        <taxon>Trichomonascaceae</taxon>
        <taxon>Sugiyamaella</taxon>
    </lineage>
</organism>
<gene>
    <name evidence="5" type="primary">RBA50</name>
    <name evidence="5" type="ORF">AWJ20_4219</name>
</gene>
<dbReference type="GeneID" id="30036327"/>
<name>A0A167C9T9_9ASCO</name>
<evidence type="ECO:0000259" key="3">
    <source>
        <dbReference type="Pfam" id="PF08620"/>
    </source>
</evidence>
<feature type="compositionally biased region" description="Basic and acidic residues" evidence="2">
    <location>
        <begin position="128"/>
        <end position="157"/>
    </location>
</feature>
<feature type="compositionally biased region" description="Low complexity" evidence="2">
    <location>
        <begin position="158"/>
        <end position="168"/>
    </location>
</feature>
<feature type="region of interest" description="Disordered" evidence="2">
    <location>
        <begin position="1"/>
        <end position="82"/>
    </location>
</feature>
<evidence type="ECO:0000256" key="1">
    <source>
        <dbReference type="ARBA" id="ARBA00009953"/>
    </source>
</evidence>
<dbReference type="EMBL" id="CP014500">
    <property type="protein sequence ID" value="ANB11409.1"/>
    <property type="molecule type" value="Genomic_DNA"/>
</dbReference>
<reference evidence="5 6" key="1">
    <citation type="submission" date="2016-02" db="EMBL/GenBank/DDBJ databases">
        <title>Complete genome sequence and transcriptome regulation of the pentose utilising yeast Sugiyamaella lignohabitans.</title>
        <authorList>
            <person name="Bellasio M."/>
            <person name="Peymann A."/>
            <person name="Valli M."/>
            <person name="Sipitzky M."/>
            <person name="Graf A."/>
            <person name="Sauer M."/>
            <person name="Marx H."/>
            <person name="Mattanovich D."/>
        </authorList>
    </citation>
    <scope>NUCLEOTIDE SEQUENCE [LARGE SCALE GENOMIC DNA]</scope>
    <source>
        <strain evidence="5 6">CBS 10342</strain>
    </source>
</reference>
<feature type="domain" description="RPAP1 N-terminal" evidence="4">
    <location>
        <begin position="83"/>
        <end position="127"/>
    </location>
</feature>
<evidence type="ECO:0000259" key="4">
    <source>
        <dbReference type="Pfam" id="PF08621"/>
    </source>
</evidence>
<feature type="compositionally biased region" description="Basic and acidic residues" evidence="2">
    <location>
        <begin position="210"/>
        <end position="226"/>
    </location>
</feature>
<protein>
    <submittedName>
        <fullName evidence="5">Rba50p</fullName>
    </submittedName>
</protein>
<dbReference type="GO" id="GO:0006366">
    <property type="term" value="P:transcription by RNA polymerase II"/>
    <property type="evidence" value="ECO:0007669"/>
    <property type="project" value="InterPro"/>
</dbReference>